<evidence type="ECO:0000256" key="4">
    <source>
        <dbReference type="ARBA" id="ARBA00022553"/>
    </source>
</evidence>
<dbReference type="SUPFAM" id="SSF158472">
    <property type="entry name" value="HAMP domain-like"/>
    <property type="match status" value="1"/>
</dbReference>
<sequence length="450" mass="48822">MRSARQITLLFVAGLVIAGVLLGGIAYLVGHDAIRGQIDARIEAEMRSLRHLQKQGGNRALLAAIDEDDERGGSFDYVLVNAWGHRLSGERGHPLLAIGWRDAVFRDDAGNGIPVRALTAPLDDGLRLTVATDTAPAAALLRTTLVLLALALLVLIVLAIGCGLLFERAIRRRLDLMNRTAVAIIAGHLDSRIALSGHGDEFDQLASTFNSMFGRVEALIGNLRQVSSDVAHELRTPITHLQNRLERALEEIPPGSPGLETVDAAIGDSERILSLFSALLRISEVESGTVRRYFRTFDLSAQSAMVVESYSAVAEDKGCQLLSDIEPDILVDGDVELLSQAMTNLIENALNHNGPGTRVTLVIERCEDRVALRVTDDGKGIDEADFPLALRRFGRLEARRNPAGHGLGLPLVQAIARLHQGALELQDARPGLRVTIWLRSEGQQPRVGTH</sequence>
<dbReference type="InterPro" id="IPR003660">
    <property type="entry name" value="HAMP_dom"/>
</dbReference>
<dbReference type="SUPFAM" id="SSF55874">
    <property type="entry name" value="ATPase domain of HSP90 chaperone/DNA topoisomerase II/histidine kinase"/>
    <property type="match status" value="1"/>
</dbReference>
<protein>
    <recommendedName>
        <fullName evidence="3">histidine kinase</fullName>
        <ecNumber evidence="3">2.7.13.3</ecNumber>
    </recommendedName>
</protein>
<dbReference type="PROSITE" id="PS50109">
    <property type="entry name" value="HIS_KIN"/>
    <property type="match status" value="1"/>
</dbReference>
<dbReference type="InterPro" id="IPR004358">
    <property type="entry name" value="Sig_transdc_His_kin-like_C"/>
</dbReference>
<dbReference type="Proteomes" id="UP000564677">
    <property type="component" value="Unassembled WGS sequence"/>
</dbReference>
<dbReference type="InterPro" id="IPR036097">
    <property type="entry name" value="HisK_dim/P_sf"/>
</dbReference>
<dbReference type="InterPro" id="IPR050428">
    <property type="entry name" value="TCS_sensor_his_kinase"/>
</dbReference>
<dbReference type="SMART" id="SM00387">
    <property type="entry name" value="HATPase_c"/>
    <property type="match status" value="1"/>
</dbReference>
<reference evidence="14 15" key="1">
    <citation type="submission" date="2020-03" db="EMBL/GenBank/DDBJ databases">
        <title>Genomic Encyclopedia of Type Strains, Phase IV (KMG-IV): sequencing the most valuable type-strain genomes for metagenomic binning, comparative biology and taxonomic classification.</title>
        <authorList>
            <person name="Goeker M."/>
        </authorList>
    </citation>
    <scope>NUCLEOTIDE SEQUENCE [LARGE SCALE GENOMIC DNA]</scope>
    <source>
        <strain evidence="14 15">DSM 4733</strain>
    </source>
</reference>
<dbReference type="CDD" id="cd06225">
    <property type="entry name" value="HAMP"/>
    <property type="match status" value="1"/>
</dbReference>
<dbReference type="Pfam" id="PF02518">
    <property type="entry name" value="HATPase_c"/>
    <property type="match status" value="1"/>
</dbReference>
<proteinExistence type="predicted"/>
<feature type="transmembrane region" description="Helical" evidence="11">
    <location>
        <begin position="145"/>
        <end position="166"/>
    </location>
</feature>
<evidence type="ECO:0000313" key="15">
    <source>
        <dbReference type="Proteomes" id="UP000564677"/>
    </source>
</evidence>
<evidence type="ECO:0000256" key="9">
    <source>
        <dbReference type="ARBA" id="ARBA00023012"/>
    </source>
</evidence>
<feature type="domain" description="Histidine kinase" evidence="12">
    <location>
        <begin position="229"/>
        <end position="442"/>
    </location>
</feature>
<evidence type="ECO:0000256" key="7">
    <source>
        <dbReference type="ARBA" id="ARBA00022777"/>
    </source>
</evidence>
<dbReference type="SMART" id="SM00388">
    <property type="entry name" value="HisKA"/>
    <property type="match status" value="1"/>
</dbReference>
<name>A0A7X5V1T8_9SPHN</name>
<accession>A0A7X5V1T8</accession>
<dbReference type="AlphaFoldDB" id="A0A7X5V1T8"/>
<dbReference type="InterPro" id="IPR003661">
    <property type="entry name" value="HisK_dim/P_dom"/>
</dbReference>
<dbReference type="PRINTS" id="PR00344">
    <property type="entry name" value="BCTRLSENSOR"/>
</dbReference>
<evidence type="ECO:0000259" key="13">
    <source>
        <dbReference type="PROSITE" id="PS50885"/>
    </source>
</evidence>
<dbReference type="PANTHER" id="PTHR45436">
    <property type="entry name" value="SENSOR HISTIDINE KINASE YKOH"/>
    <property type="match status" value="1"/>
</dbReference>
<keyword evidence="5" id="KW-0808">Transferase</keyword>
<evidence type="ECO:0000313" key="14">
    <source>
        <dbReference type="EMBL" id="NIJ65980.1"/>
    </source>
</evidence>
<comment type="caution">
    <text evidence="14">The sequence shown here is derived from an EMBL/GenBank/DDBJ whole genome shotgun (WGS) entry which is preliminary data.</text>
</comment>
<keyword evidence="15" id="KW-1185">Reference proteome</keyword>
<dbReference type="RefSeq" id="WP_167300279.1">
    <property type="nucleotide sequence ID" value="NZ_JAASQV010000002.1"/>
</dbReference>
<evidence type="ECO:0000256" key="2">
    <source>
        <dbReference type="ARBA" id="ARBA00004370"/>
    </source>
</evidence>
<keyword evidence="10 11" id="KW-0472">Membrane</keyword>
<dbReference type="PANTHER" id="PTHR45436:SF8">
    <property type="entry name" value="HISTIDINE KINASE"/>
    <property type="match status" value="1"/>
</dbReference>
<evidence type="ECO:0000256" key="11">
    <source>
        <dbReference type="SAM" id="Phobius"/>
    </source>
</evidence>
<dbReference type="EMBL" id="JAASQV010000002">
    <property type="protein sequence ID" value="NIJ65980.1"/>
    <property type="molecule type" value="Genomic_DNA"/>
</dbReference>
<dbReference type="CDD" id="cd00082">
    <property type="entry name" value="HisKA"/>
    <property type="match status" value="1"/>
</dbReference>
<keyword evidence="6 11" id="KW-0812">Transmembrane</keyword>
<keyword evidence="4" id="KW-0597">Phosphoprotein</keyword>
<dbReference type="PROSITE" id="PS50885">
    <property type="entry name" value="HAMP"/>
    <property type="match status" value="1"/>
</dbReference>
<keyword evidence="9" id="KW-0902">Two-component regulatory system</keyword>
<evidence type="ECO:0000256" key="1">
    <source>
        <dbReference type="ARBA" id="ARBA00000085"/>
    </source>
</evidence>
<dbReference type="SMART" id="SM00304">
    <property type="entry name" value="HAMP"/>
    <property type="match status" value="1"/>
</dbReference>
<evidence type="ECO:0000256" key="8">
    <source>
        <dbReference type="ARBA" id="ARBA00022989"/>
    </source>
</evidence>
<comment type="subcellular location">
    <subcellularLocation>
        <location evidence="2">Membrane</location>
    </subcellularLocation>
</comment>
<organism evidence="14 15">
    <name type="scientific">Sphingomonas leidyi</name>
    <dbReference type="NCBI Taxonomy" id="68569"/>
    <lineage>
        <taxon>Bacteria</taxon>
        <taxon>Pseudomonadati</taxon>
        <taxon>Pseudomonadota</taxon>
        <taxon>Alphaproteobacteria</taxon>
        <taxon>Sphingomonadales</taxon>
        <taxon>Sphingomonadaceae</taxon>
        <taxon>Sphingomonas</taxon>
    </lineage>
</organism>
<evidence type="ECO:0000256" key="10">
    <source>
        <dbReference type="ARBA" id="ARBA00023136"/>
    </source>
</evidence>
<dbReference type="Gene3D" id="6.10.340.10">
    <property type="match status" value="1"/>
</dbReference>
<keyword evidence="8 11" id="KW-1133">Transmembrane helix</keyword>
<feature type="transmembrane region" description="Helical" evidence="11">
    <location>
        <begin position="7"/>
        <end position="29"/>
    </location>
</feature>
<evidence type="ECO:0000256" key="6">
    <source>
        <dbReference type="ARBA" id="ARBA00022692"/>
    </source>
</evidence>
<comment type="catalytic activity">
    <reaction evidence="1">
        <text>ATP + protein L-histidine = ADP + protein N-phospho-L-histidine.</text>
        <dbReference type="EC" id="2.7.13.3"/>
    </reaction>
</comment>
<dbReference type="Gene3D" id="3.30.565.10">
    <property type="entry name" value="Histidine kinase-like ATPase, C-terminal domain"/>
    <property type="match status" value="1"/>
</dbReference>
<evidence type="ECO:0000259" key="12">
    <source>
        <dbReference type="PROSITE" id="PS50109"/>
    </source>
</evidence>
<dbReference type="EC" id="2.7.13.3" evidence="3"/>
<gene>
    <name evidence="14" type="ORF">FHR20_002942</name>
</gene>
<dbReference type="Pfam" id="PF00512">
    <property type="entry name" value="HisKA"/>
    <property type="match status" value="1"/>
</dbReference>
<dbReference type="InterPro" id="IPR005467">
    <property type="entry name" value="His_kinase_dom"/>
</dbReference>
<dbReference type="Gene3D" id="1.10.287.130">
    <property type="match status" value="1"/>
</dbReference>
<dbReference type="GO" id="GO:0005886">
    <property type="term" value="C:plasma membrane"/>
    <property type="evidence" value="ECO:0007669"/>
    <property type="project" value="TreeGrafter"/>
</dbReference>
<dbReference type="InterPro" id="IPR036890">
    <property type="entry name" value="HATPase_C_sf"/>
</dbReference>
<dbReference type="Pfam" id="PF00672">
    <property type="entry name" value="HAMP"/>
    <property type="match status" value="1"/>
</dbReference>
<feature type="domain" description="HAMP" evidence="13">
    <location>
        <begin position="168"/>
        <end position="221"/>
    </location>
</feature>
<dbReference type="InterPro" id="IPR003594">
    <property type="entry name" value="HATPase_dom"/>
</dbReference>
<evidence type="ECO:0000256" key="3">
    <source>
        <dbReference type="ARBA" id="ARBA00012438"/>
    </source>
</evidence>
<dbReference type="GO" id="GO:0000155">
    <property type="term" value="F:phosphorelay sensor kinase activity"/>
    <property type="evidence" value="ECO:0007669"/>
    <property type="project" value="InterPro"/>
</dbReference>
<evidence type="ECO:0000256" key="5">
    <source>
        <dbReference type="ARBA" id="ARBA00022679"/>
    </source>
</evidence>
<keyword evidence="7" id="KW-0418">Kinase</keyword>
<dbReference type="CDD" id="cd00075">
    <property type="entry name" value="HATPase"/>
    <property type="match status" value="1"/>
</dbReference>
<dbReference type="SUPFAM" id="SSF47384">
    <property type="entry name" value="Homodimeric domain of signal transducing histidine kinase"/>
    <property type="match status" value="1"/>
</dbReference>